<dbReference type="EMBL" id="JABAGO010000015">
    <property type="protein sequence ID" value="NME98593.1"/>
    <property type="molecule type" value="Genomic_DNA"/>
</dbReference>
<evidence type="ECO:0000256" key="2">
    <source>
        <dbReference type="ARBA" id="ARBA00034301"/>
    </source>
</evidence>
<keyword evidence="5" id="KW-0378">Hydrolase</keyword>
<evidence type="ECO:0000256" key="1">
    <source>
        <dbReference type="ARBA" id="ARBA00034221"/>
    </source>
</evidence>
<dbReference type="PANTHER" id="PTHR23131">
    <property type="entry name" value="ENDORIBONUCLEASE LACTB2"/>
    <property type="match status" value="1"/>
</dbReference>
<dbReference type="InterPro" id="IPR001279">
    <property type="entry name" value="Metallo-B-lactamas"/>
</dbReference>
<comment type="caution">
    <text evidence="5">The sequence shown here is derived from an EMBL/GenBank/DDBJ whole genome shotgun (WGS) entry which is preliminary data.</text>
</comment>
<sequence length="336" mass="38957">MIISEDGLSVYPVKVPTKYNLRSFNFYLLEEAGSLTLIDAGIDSEECWECFMRTMNENGYTLHDLTRIIVTHNHEDHVGLINRISSIKEIPLYAHQESIHRLKRDKAFFLLRIEFFEQLYQEMGCGAAGEQQVQKLREAVRKNEKNRIQADIVTFADGDTIAGMQVIETPGHSSDHVVFLHEQKKWLFAGDHLISHISSNALVEPDRNGKRQLTLVEYVDSLKKCLQLDAEIVYPGHGEFIYNHKQLITKRLHRINEKAERILRLIRSGISTANQLAYAYYKDKYESQFSLVMSEIIGHLDYLETRHKVQKELKKGVWHYYVQPVKGEEGSYESNN</sequence>
<dbReference type="Pfam" id="PF00753">
    <property type="entry name" value="Lactamase_B"/>
    <property type="match status" value="1"/>
</dbReference>
<feature type="domain" description="Metallo-beta-lactamase" evidence="4">
    <location>
        <begin position="23"/>
        <end position="237"/>
    </location>
</feature>
<evidence type="ECO:0000259" key="4">
    <source>
        <dbReference type="SMART" id="SM00849"/>
    </source>
</evidence>
<dbReference type="PANTHER" id="PTHR23131:SF4">
    <property type="entry name" value="METALLO-BETA-LACTAMASE SUPERFAMILY POTEIN"/>
    <property type="match status" value="1"/>
</dbReference>
<dbReference type="Proteomes" id="UP000561326">
    <property type="component" value="Unassembled WGS sequence"/>
</dbReference>
<dbReference type="RefSeq" id="WP_168975164.1">
    <property type="nucleotide sequence ID" value="NZ_JABAGO010000015.1"/>
</dbReference>
<dbReference type="GO" id="GO:0016787">
    <property type="term" value="F:hydrolase activity"/>
    <property type="evidence" value="ECO:0007669"/>
    <property type="project" value="UniProtKB-KW"/>
</dbReference>
<evidence type="ECO:0000313" key="6">
    <source>
        <dbReference type="Proteomes" id="UP000561326"/>
    </source>
</evidence>
<comment type="function">
    <text evidence="2">Counteracts the endogenous Pycsar antiviral defense system. Phosphodiesterase that enables metal-dependent hydrolysis of host cyclic nucleotide Pycsar defense signals such as cCMP and cUMP.</text>
</comment>
<comment type="catalytic activity">
    <reaction evidence="1">
        <text>3',5'-cyclic CMP + H2O = CMP + H(+)</text>
        <dbReference type="Rhea" id="RHEA:72675"/>
        <dbReference type="ChEBI" id="CHEBI:15377"/>
        <dbReference type="ChEBI" id="CHEBI:15378"/>
        <dbReference type="ChEBI" id="CHEBI:58003"/>
        <dbReference type="ChEBI" id="CHEBI:60377"/>
    </reaction>
    <physiologicalReaction direction="left-to-right" evidence="1">
        <dbReference type="Rhea" id="RHEA:72676"/>
    </physiologicalReaction>
</comment>
<accession>A0A848CRZ9</accession>
<protein>
    <submittedName>
        <fullName evidence="5">MBL fold metallo-hydrolase</fullName>
    </submittedName>
</protein>
<evidence type="ECO:0000313" key="5">
    <source>
        <dbReference type="EMBL" id="NME98593.1"/>
    </source>
</evidence>
<proteinExistence type="predicted"/>
<dbReference type="SUPFAM" id="SSF56281">
    <property type="entry name" value="Metallo-hydrolase/oxidoreductase"/>
    <property type="match status" value="1"/>
</dbReference>
<dbReference type="InterPro" id="IPR050662">
    <property type="entry name" value="Sec-metab_biosynth-thioest"/>
</dbReference>
<organism evidence="5 6">
    <name type="scientific">Aneurinibacillus aneurinilyticus</name>
    <name type="common">Bacillus aneurinolyticus</name>
    <dbReference type="NCBI Taxonomy" id="1391"/>
    <lineage>
        <taxon>Bacteria</taxon>
        <taxon>Bacillati</taxon>
        <taxon>Bacillota</taxon>
        <taxon>Bacilli</taxon>
        <taxon>Bacillales</taxon>
        <taxon>Paenibacillaceae</taxon>
        <taxon>Aneurinibacillus group</taxon>
        <taxon>Aneurinibacillus</taxon>
    </lineage>
</organism>
<comment type="catalytic activity">
    <reaction evidence="3">
        <text>3',5'-cyclic UMP + H2O = UMP + H(+)</text>
        <dbReference type="Rhea" id="RHEA:70575"/>
        <dbReference type="ChEBI" id="CHEBI:15377"/>
        <dbReference type="ChEBI" id="CHEBI:15378"/>
        <dbReference type="ChEBI" id="CHEBI:57865"/>
        <dbReference type="ChEBI" id="CHEBI:184387"/>
    </reaction>
    <physiologicalReaction direction="left-to-right" evidence="3">
        <dbReference type="Rhea" id="RHEA:70576"/>
    </physiologicalReaction>
</comment>
<dbReference type="Gene3D" id="3.60.15.10">
    <property type="entry name" value="Ribonuclease Z/Hydroxyacylglutathione hydrolase-like"/>
    <property type="match status" value="1"/>
</dbReference>
<dbReference type="AlphaFoldDB" id="A0A848CRZ9"/>
<evidence type="ECO:0000256" key="3">
    <source>
        <dbReference type="ARBA" id="ARBA00048505"/>
    </source>
</evidence>
<gene>
    <name evidence="5" type="ORF">HF838_10005</name>
</gene>
<reference evidence="5 6" key="1">
    <citation type="submission" date="2020-04" db="EMBL/GenBank/DDBJ databases">
        <authorList>
            <person name="Hitch T.C.A."/>
            <person name="Wylensek D."/>
            <person name="Clavel T."/>
        </authorList>
    </citation>
    <scope>NUCLEOTIDE SEQUENCE [LARGE SCALE GENOMIC DNA]</scope>
    <source>
        <strain evidence="5 6">WB01_D5_05</strain>
    </source>
</reference>
<dbReference type="SMART" id="SM00849">
    <property type="entry name" value="Lactamase_B"/>
    <property type="match status" value="1"/>
</dbReference>
<dbReference type="InterPro" id="IPR036866">
    <property type="entry name" value="RibonucZ/Hydroxyglut_hydro"/>
</dbReference>
<name>A0A848CRZ9_ANEAE</name>